<dbReference type="GO" id="GO:0019903">
    <property type="term" value="F:protein phosphatase binding"/>
    <property type="evidence" value="ECO:0007669"/>
    <property type="project" value="TreeGrafter"/>
</dbReference>
<feature type="region of interest" description="Disordered" evidence="6">
    <location>
        <begin position="51"/>
        <end position="409"/>
    </location>
</feature>
<dbReference type="Gene3D" id="1.20.120.720">
    <property type="entry name" value="Myosin VI head, motor domain, U50 subdomain"/>
    <property type="match status" value="1"/>
</dbReference>
<feature type="region of interest" description="Disordered" evidence="6">
    <location>
        <begin position="1"/>
        <end position="38"/>
    </location>
</feature>
<dbReference type="InterPro" id="IPR001609">
    <property type="entry name" value="Myosin_head_motor_dom-like"/>
</dbReference>
<accession>A0A9Q1ATV2</accession>
<evidence type="ECO:0000256" key="5">
    <source>
        <dbReference type="PROSITE-ProRule" id="PRU00782"/>
    </source>
</evidence>
<reference evidence="8" key="1">
    <citation type="journal article" date="2023" name="DNA Res.">
        <title>Chromosome-level genome assembly of Phrynocephalus forsythii using third-generation DNA sequencing and Hi-C analysis.</title>
        <authorList>
            <person name="Qi Y."/>
            <person name="Zhao W."/>
            <person name="Zhao Y."/>
            <person name="Niu C."/>
            <person name="Cao S."/>
            <person name="Zhang Y."/>
        </authorList>
    </citation>
    <scope>NUCLEOTIDE SEQUENCE</scope>
    <source>
        <tissue evidence="8">Muscle</tissue>
    </source>
</reference>
<dbReference type="GO" id="GO:0048812">
    <property type="term" value="P:neuron projection morphogenesis"/>
    <property type="evidence" value="ECO:0007669"/>
    <property type="project" value="TreeGrafter"/>
</dbReference>
<evidence type="ECO:0000256" key="2">
    <source>
        <dbReference type="ARBA" id="ARBA00022840"/>
    </source>
</evidence>
<comment type="similarity">
    <text evidence="5">Belongs to the TRAFAC class myosin-kinesin ATPase superfamily. Myosin family.</text>
</comment>
<name>A0A9Q1ATV2_9SAUR</name>
<evidence type="ECO:0000256" key="1">
    <source>
        <dbReference type="ARBA" id="ARBA00022741"/>
    </source>
</evidence>
<dbReference type="EMBL" id="JAPFRF010000016">
    <property type="protein sequence ID" value="KAJ7309890.1"/>
    <property type="molecule type" value="Genomic_DNA"/>
</dbReference>
<dbReference type="InterPro" id="IPR036961">
    <property type="entry name" value="Kinesin_motor_dom_sf"/>
</dbReference>
<dbReference type="SUPFAM" id="SSF52540">
    <property type="entry name" value="P-loop containing nucleoside triphosphate hydrolases"/>
    <property type="match status" value="1"/>
</dbReference>
<dbReference type="InterPro" id="IPR052838">
    <property type="entry name" value="Myosin-XVI"/>
</dbReference>
<keyword evidence="3 5" id="KW-0518">Myosin</keyword>
<dbReference type="Proteomes" id="UP001142489">
    <property type="component" value="Unassembled WGS sequence"/>
</dbReference>
<keyword evidence="4 5" id="KW-0505">Motor protein</keyword>
<protein>
    <recommendedName>
        <fullName evidence="7">Myosin motor domain-containing protein</fullName>
    </recommendedName>
</protein>
<dbReference type="PRINTS" id="PR00193">
    <property type="entry name" value="MYOSINHEAVY"/>
</dbReference>
<keyword evidence="1 5" id="KW-0547">Nucleotide-binding</keyword>
<dbReference type="InterPro" id="IPR027417">
    <property type="entry name" value="P-loop_NTPase"/>
</dbReference>
<evidence type="ECO:0000256" key="4">
    <source>
        <dbReference type="ARBA" id="ARBA00023175"/>
    </source>
</evidence>
<proteinExistence type="inferred from homology"/>
<feature type="domain" description="Myosin motor" evidence="7">
    <location>
        <begin position="473"/>
        <end position="1070"/>
    </location>
</feature>
<dbReference type="Pfam" id="PF00063">
    <property type="entry name" value="Myosin_head"/>
    <property type="match status" value="2"/>
</dbReference>
<dbReference type="Gene3D" id="1.20.58.530">
    <property type="match status" value="1"/>
</dbReference>
<dbReference type="PANTHER" id="PTHR47335">
    <property type="entry name" value="UNCONVENTIONAL MYOSIN-XVI"/>
    <property type="match status" value="1"/>
</dbReference>
<dbReference type="SMART" id="SM00242">
    <property type="entry name" value="MYSc"/>
    <property type="match status" value="1"/>
</dbReference>
<dbReference type="OrthoDB" id="2505895at2759"/>
<dbReference type="GO" id="GO:2000134">
    <property type="term" value="P:negative regulation of G1/S transition of mitotic cell cycle"/>
    <property type="evidence" value="ECO:0007669"/>
    <property type="project" value="TreeGrafter"/>
</dbReference>
<feature type="compositionally biased region" description="Basic and acidic residues" evidence="6">
    <location>
        <begin position="237"/>
        <end position="261"/>
    </location>
</feature>
<keyword evidence="9" id="KW-1185">Reference proteome</keyword>
<dbReference type="GO" id="GO:0016459">
    <property type="term" value="C:myosin complex"/>
    <property type="evidence" value="ECO:0007669"/>
    <property type="project" value="UniProtKB-KW"/>
</dbReference>
<feature type="compositionally biased region" description="Basic residues" evidence="6">
    <location>
        <begin position="131"/>
        <end position="142"/>
    </location>
</feature>
<keyword evidence="2 5" id="KW-0067">ATP-binding</keyword>
<feature type="compositionally biased region" description="Basic and acidic residues" evidence="6">
    <location>
        <begin position="113"/>
        <end position="130"/>
    </location>
</feature>
<dbReference type="GO" id="GO:0048471">
    <property type="term" value="C:perinuclear region of cytoplasm"/>
    <property type="evidence" value="ECO:0007669"/>
    <property type="project" value="TreeGrafter"/>
</dbReference>
<feature type="binding site" evidence="5">
    <location>
        <begin position="564"/>
        <end position="571"/>
    </location>
    <ligand>
        <name>ATP</name>
        <dbReference type="ChEBI" id="CHEBI:30616"/>
    </ligand>
</feature>
<dbReference type="GO" id="GO:0043491">
    <property type="term" value="P:phosphatidylinositol 3-kinase/protein kinase B signal transduction"/>
    <property type="evidence" value="ECO:0007669"/>
    <property type="project" value="TreeGrafter"/>
</dbReference>
<evidence type="ECO:0000313" key="9">
    <source>
        <dbReference type="Proteomes" id="UP001142489"/>
    </source>
</evidence>
<dbReference type="PANTHER" id="PTHR47335:SF1">
    <property type="entry name" value="UNCONVENTIONAL MYOSIN-XVI"/>
    <property type="match status" value="1"/>
</dbReference>
<sequence length="1070" mass="115357">MTAGLPPQPAQGDASRVTFQIREEDRTPPPSSPPPLFSVIPGGFIKQLVRETEKESKEAKLKEKVTLDAKENPPGKQVDGPAQPFVIKDPNILEVGGGMAHKGQGQLLQGRLNGEKHGGEALPEVPEKRPLPFKRATRRSSAKRAVPPGPEPAPAGPKEAEGVPSQAPPPPTTPAPEQNKASSGTEDPGAGTEPVKKGHTLPWHKRFESLGKENVDVGAKEELPGRLASKARGGAGKARETAKESKEKSAEEGKQAGEARKKPGGQAGRGAGETKEREGKAAQDPATPKESPGEPGKELAAEATGSAGGRRKGPAEAAEKAPEGAKGAGGAQKEAEEKVPAGTQRKGGEVGKGPQGPPEERAPAGGDQRGPDSVITAAGAQEEEGDRPPPAGGSQEDLSESAGSDKGCEDMWYETEKVWLVRKEDFTLATQLKPDVGTPELLAGKVRVRVEADGSVLEVEEEDIQRTNPSRCDFAEDLASLLALNESSVIHTLRHRFQAQLLYTYSGSDLIAIEPRPCGVKGSKKVQALKSKRDGMSPHIFSVVQRAYWSLLMQQQDQALVPLGWSCAGKTTCCQNALEYLVAVAGSVDDRVTVEKIQAVFTVLRAFGSVATAWNEASTRFSMVLALDFSASGLITAAHLQTMLLERIRVAQQPPGEGNFNIFAQMLAGLDLDQRTILHLHQMVEDHSFGIRPFLKAEEKQKASAAFSQLRVALGTLGITPGEQEAMWRVLAAIYHLGAAGGCKVGRKQFVKFEWASKAAEALGCDFEELSTAVFKHHLQRILEQATAGPGGLPSQEEDPSNVPKLTAAESFSSSHLSMASLLVVDTPGFHNPRHQKQDRAATFEEFCHNYAQERLQALFYQRTFASTLERYREENVKVPFDLPKLSPADIVALVDQNTSKVQVPPGSQGEEAKGLLWILDEEALIQGSRDSAALSRLWAHFGKEGRSAGEHQCLRMCEQALQFELGHQLGQDPVRYDATGWVSKARWNLSAQNAVQLLHQSRVEALRTLFLPRSKMPLVCRSVAGLEGHSEQALQRIGCVRKTFASSTAAVRKRSVCAQIKLQLENHHL</sequence>
<dbReference type="GO" id="GO:0005654">
    <property type="term" value="C:nucleoplasm"/>
    <property type="evidence" value="ECO:0007669"/>
    <property type="project" value="TreeGrafter"/>
</dbReference>
<evidence type="ECO:0000256" key="3">
    <source>
        <dbReference type="ARBA" id="ARBA00023123"/>
    </source>
</evidence>
<evidence type="ECO:0000313" key="8">
    <source>
        <dbReference type="EMBL" id="KAJ7309890.1"/>
    </source>
</evidence>
<feature type="compositionally biased region" description="Low complexity" evidence="6">
    <location>
        <begin position="103"/>
        <end position="112"/>
    </location>
</feature>
<dbReference type="GO" id="GO:0051015">
    <property type="term" value="F:actin filament binding"/>
    <property type="evidence" value="ECO:0007669"/>
    <property type="project" value="TreeGrafter"/>
</dbReference>
<dbReference type="GO" id="GO:0003774">
    <property type="term" value="F:cytoskeletal motor activity"/>
    <property type="evidence" value="ECO:0007669"/>
    <property type="project" value="UniProtKB-UniRule"/>
</dbReference>
<feature type="compositionally biased region" description="Basic and acidic residues" evidence="6">
    <location>
        <begin position="205"/>
        <end position="224"/>
    </location>
</feature>
<evidence type="ECO:0000259" key="7">
    <source>
        <dbReference type="PROSITE" id="PS51456"/>
    </source>
</evidence>
<feature type="compositionally biased region" description="Basic and acidic residues" evidence="6">
    <location>
        <begin position="51"/>
        <end position="73"/>
    </location>
</feature>
<dbReference type="Gene3D" id="3.40.850.10">
    <property type="entry name" value="Kinesin motor domain"/>
    <property type="match status" value="1"/>
</dbReference>
<feature type="compositionally biased region" description="Basic and acidic residues" evidence="6">
    <location>
        <begin position="313"/>
        <end position="323"/>
    </location>
</feature>
<feature type="compositionally biased region" description="Basic and acidic residues" evidence="6">
    <location>
        <begin position="272"/>
        <end position="281"/>
    </location>
</feature>
<dbReference type="PROSITE" id="PS51456">
    <property type="entry name" value="MYOSIN_MOTOR"/>
    <property type="match status" value="1"/>
</dbReference>
<comment type="caution">
    <text evidence="8">The sequence shown here is derived from an EMBL/GenBank/DDBJ whole genome shotgun (WGS) entry which is preliminary data.</text>
</comment>
<keyword evidence="5" id="KW-0009">Actin-binding</keyword>
<dbReference type="AlphaFoldDB" id="A0A9Q1ATV2"/>
<gene>
    <name evidence="8" type="ORF">JRQ81_007966</name>
</gene>
<comment type="caution">
    <text evidence="5">Lacks conserved residue(s) required for the propagation of feature annotation.</text>
</comment>
<feature type="compositionally biased region" description="Basic and acidic residues" evidence="6">
    <location>
        <begin position="291"/>
        <end position="300"/>
    </location>
</feature>
<evidence type="ECO:0000256" key="6">
    <source>
        <dbReference type="SAM" id="MobiDB-lite"/>
    </source>
</evidence>
<organism evidence="8 9">
    <name type="scientific">Phrynocephalus forsythii</name>
    <dbReference type="NCBI Taxonomy" id="171643"/>
    <lineage>
        <taxon>Eukaryota</taxon>
        <taxon>Metazoa</taxon>
        <taxon>Chordata</taxon>
        <taxon>Craniata</taxon>
        <taxon>Vertebrata</taxon>
        <taxon>Euteleostomi</taxon>
        <taxon>Lepidosauria</taxon>
        <taxon>Squamata</taxon>
        <taxon>Bifurcata</taxon>
        <taxon>Unidentata</taxon>
        <taxon>Episquamata</taxon>
        <taxon>Toxicofera</taxon>
        <taxon>Iguania</taxon>
        <taxon>Acrodonta</taxon>
        <taxon>Agamidae</taxon>
        <taxon>Agaminae</taxon>
        <taxon>Phrynocephalus</taxon>
    </lineage>
</organism>
<dbReference type="Gene3D" id="1.10.10.820">
    <property type="match status" value="1"/>
</dbReference>
<dbReference type="GO" id="GO:0005524">
    <property type="term" value="F:ATP binding"/>
    <property type="evidence" value="ECO:0007669"/>
    <property type="project" value="UniProtKB-UniRule"/>
</dbReference>